<protein>
    <submittedName>
        <fullName evidence="1">Uncharacterized protein</fullName>
    </submittedName>
</protein>
<dbReference type="AlphaFoldDB" id="A0A4Y2NV48"/>
<proteinExistence type="predicted"/>
<dbReference type="Proteomes" id="UP000499080">
    <property type="component" value="Unassembled WGS sequence"/>
</dbReference>
<reference evidence="1 2" key="1">
    <citation type="journal article" date="2019" name="Sci. Rep.">
        <title>Orb-weaving spider Araneus ventricosus genome elucidates the spidroin gene catalogue.</title>
        <authorList>
            <person name="Kono N."/>
            <person name="Nakamura H."/>
            <person name="Ohtoshi R."/>
            <person name="Moran D.A.P."/>
            <person name="Shinohara A."/>
            <person name="Yoshida Y."/>
            <person name="Fujiwara M."/>
            <person name="Mori M."/>
            <person name="Tomita M."/>
            <person name="Arakawa K."/>
        </authorList>
    </citation>
    <scope>NUCLEOTIDE SEQUENCE [LARGE SCALE GENOMIC DNA]</scope>
</reference>
<comment type="caution">
    <text evidence="1">The sequence shown here is derived from an EMBL/GenBank/DDBJ whole genome shotgun (WGS) entry which is preliminary data.</text>
</comment>
<name>A0A4Y2NV48_ARAVE</name>
<organism evidence="1 2">
    <name type="scientific">Araneus ventricosus</name>
    <name type="common">Orbweaver spider</name>
    <name type="synonym">Epeira ventricosa</name>
    <dbReference type="NCBI Taxonomy" id="182803"/>
    <lineage>
        <taxon>Eukaryota</taxon>
        <taxon>Metazoa</taxon>
        <taxon>Ecdysozoa</taxon>
        <taxon>Arthropoda</taxon>
        <taxon>Chelicerata</taxon>
        <taxon>Arachnida</taxon>
        <taxon>Araneae</taxon>
        <taxon>Araneomorphae</taxon>
        <taxon>Entelegynae</taxon>
        <taxon>Araneoidea</taxon>
        <taxon>Araneidae</taxon>
        <taxon>Araneus</taxon>
    </lineage>
</organism>
<dbReference type="EMBL" id="BGPR01009774">
    <property type="protein sequence ID" value="GBN42190.1"/>
    <property type="molecule type" value="Genomic_DNA"/>
</dbReference>
<evidence type="ECO:0000313" key="1">
    <source>
        <dbReference type="EMBL" id="GBN42190.1"/>
    </source>
</evidence>
<gene>
    <name evidence="1" type="ORF">AVEN_224859_1</name>
</gene>
<sequence length="108" mass="12288">MVQTQLVHRLSPWPTPGYLYPLLPPLLPLPSLRHCWWQTVDFSHEFKTNHVHEGGGSKSVGGKCPPPGVAWKYERGMSAQTSSWPFDKVQNMRFVPKQFSSLFKVGLI</sequence>
<accession>A0A4Y2NV48</accession>
<evidence type="ECO:0000313" key="2">
    <source>
        <dbReference type="Proteomes" id="UP000499080"/>
    </source>
</evidence>
<keyword evidence="2" id="KW-1185">Reference proteome</keyword>